<dbReference type="GO" id="GO:0006952">
    <property type="term" value="P:defense response"/>
    <property type="evidence" value="ECO:0007669"/>
    <property type="project" value="UniProtKB-KW"/>
</dbReference>
<feature type="domain" description="Disease resistance N-terminal" evidence="8">
    <location>
        <begin position="5"/>
        <end position="84"/>
    </location>
</feature>
<evidence type="ECO:0000259" key="10">
    <source>
        <dbReference type="Pfam" id="PF23598"/>
    </source>
</evidence>
<dbReference type="InterPro" id="IPR042197">
    <property type="entry name" value="Apaf_helical"/>
</dbReference>
<dbReference type="Proteomes" id="UP001190926">
    <property type="component" value="Unassembled WGS sequence"/>
</dbReference>
<dbReference type="Pfam" id="PF23559">
    <property type="entry name" value="WHD_DRP"/>
    <property type="match status" value="1"/>
</dbReference>
<dbReference type="InterPro" id="IPR058922">
    <property type="entry name" value="WHD_DRP"/>
</dbReference>
<evidence type="ECO:0000256" key="4">
    <source>
        <dbReference type="ARBA" id="ARBA00022741"/>
    </source>
</evidence>
<dbReference type="InterPro" id="IPR036388">
    <property type="entry name" value="WH-like_DNA-bd_sf"/>
</dbReference>
<dbReference type="PANTHER" id="PTHR36766:SF40">
    <property type="entry name" value="DISEASE RESISTANCE PROTEIN RGA3"/>
    <property type="match status" value="1"/>
</dbReference>
<evidence type="ECO:0000256" key="3">
    <source>
        <dbReference type="ARBA" id="ARBA00022737"/>
    </source>
</evidence>
<dbReference type="InterPro" id="IPR055414">
    <property type="entry name" value="LRR_R13L4/SHOC2-like"/>
</dbReference>
<organism evidence="11 12">
    <name type="scientific">Perilla frutescens var. hirtella</name>
    <name type="common">Perilla citriodora</name>
    <name type="synonym">Perilla setoyensis</name>
    <dbReference type="NCBI Taxonomy" id="608512"/>
    <lineage>
        <taxon>Eukaryota</taxon>
        <taxon>Viridiplantae</taxon>
        <taxon>Streptophyta</taxon>
        <taxon>Embryophyta</taxon>
        <taxon>Tracheophyta</taxon>
        <taxon>Spermatophyta</taxon>
        <taxon>Magnoliopsida</taxon>
        <taxon>eudicotyledons</taxon>
        <taxon>Gunneridae</taxon>
        <taxon>Pentapetalae</taxon>
        <taxon>asterids</taxon>
        <taxon>lamiids</taxon>
        <taxon>Lamiales</taxon>
        <taxon>Lamiaceae</taxon>
        <taxon>Nepetoideae</taxon>
        <taxon>Elsholtzieae</taxon>
        <taxon>Perilla</taxon>
    </lineage>
</organism>
<dbReference type="GO" id="GO:0005524">
    <property type="term" value="F:ATP binding"/>
    <property type="evidence" value="ECO:0007669"/>
    <property type="project" value="UniProtKB-KW"/>
</dbReference>
<comment type="similarity">
    <text evidence="1">Belongs to the disease resistance NB-LRR family.</text>
</comment>
<proteinExistence type="inferred from homology"/>
<dbReference type="Gene3D" id="1.10.8.430">
    <property type="entry name" value="Helical domain of apoptotic protease-activating factors"/>
    <property type="match status" value="1"/>
</dbReference>
<dbReference type="PRINTS" id="PR00364">
    <property type="entry name" value="DISEASERSIST"/>
</dbReference>
<feature type="domain" description="Disease resistance protein winged helix" evidence="9">
    <location>
        <begin position="421"/>
        <end position="491"/>
    </location>
</feature>
<dbReference type="EMBL" id="SDAM02000075">
    <property type="protein sequence ID" value="KAH6832123.1"/>
    <property type="molecule type" value="Genomic_DNA"/>
</dbReference>
<evidence type="ECO:0000256" key="2">
    <source>
        <dbReference type="ARBA" id="ARBA00022614"/>
    </source>
</evidence>
<evidence type="ECO:0000256" key="5">
    <source>
        <dbReference type="ARBA" id="ARBA00022821"/>
    </source>
</evidence>
<keyword evidence="5" id="KW-0611">Plant defense</keyword>
<dbReference type="InterPro" id="IPR027417">
    <property type="entry name" value="P-loop_NTPase"/>
</dbReference>
<protein>
    <submittedName>
        <fullName evidence="11">Uncharacterized protein</fullName>
    </submittedName>
</protein>
<keyword evidence="4" id="KW-0547">Nucleotide-binding</keyword>
<dbReference type="InterPro" id="IPR041118">
    <property type="entry name" value="Rx_N"/>
</dbReference>
<accession>A0AAD4JE50</accession>
<dbReference type="Pfam" id="PF18052">
    <property type="entry name" value="Rx_N"/>
    <property type="match status" value="1"/>
</dbReference>
<feature type="domain" description="NB-ARC" evidence="7">
    <location>
        <begin position="180"/>
        <end position="333"/>
    </location>
</feature>
<dbReference type="GO" id="GO:0051707">
    <property type="term" value="P:response to other organism"/>
    <property type="evidence" value="ECO:0007669"/>
    <property type="project" value="UniProtKB-ARBA"/>
</dbReference>
<evidence type="ECO:0000259" key="8">
    <source>
        <dbReference type="Pfam" id="PF18052"/>
    </source>
</evidence>
<dbReference type="PANTHER" id="PTHR36766">
    <property type="entry name" value="PLANT BROAD-SPECTRUM MILDEW RESISTANCE PROTEIN RPW8"/>
    <property type="match status" value="1"/>
</dbReference>
<evidence type="ECO:0000313" key="11">
    <source>
        <dbReference type="EMBL" id="KAH6832123.1"/>
    </source>
</evidence>
<dbReference type="SUPFAM" id="SSF52540">
    <property type="entry name" value="P-loop containing nucleoside triphosphate hydrolases"/>
    <property type="match status" value="1"/>
</dbReference>
<keyword evidence="2" id="KW-0433">Leucine-rich repeat</keyword>
<dbReference type="CDD" id="cd14798">
    <property type="entry name" value="RX-CC_like"/>
    <property type="match status" value="1"/>
</dbReference>
<feature type="domain" description="Disease resistance R13L4/SHOC-2-like LRR" evidence="10">
    <location>
        <begin position="540"/>
        <end position="796"/>
    </location>
</feature>
<gene>
    <name evidence="11" type="ORF">C2S53_007846</name>
</gene>
<dbReference type="Gene3D" id="1.20.5.4130">
    <property type="match status" value="1"/>
</dbReference>
<dbReference type="Pfam" id="PF23598">
    <property type="entry name" value="LRR_14"/>
    <property type="match status" value="1"/>
</dbReference>
<name>A0AAD4JE50_PERFH</name>
<evidence type="ECO:0000256" key="6">
    <source>
        <dbReference type="ARBA" id="ARBA00022840"/>
    </source>
</evidence>
<evidence type="ECO:0000313" key="12">
    <source>
        <dbReference type="Proteomes" id="UP001190926"/>
    </source>
</evidence>
<dbReference type="InterPro" id="IPR002182">
    <property type="entry name" value="NB-ARC"/>
</dbReference>
<evidence type="ECO:0000259" key="9">
    <source>
        <dbReference type="Pfam" id="PF23559"/>
    </source>
</evidence>
<dbReference type="InterPro" id="IPR038005">
    <property type="entry name" value="RX-like_CC"/>
</dbReference>
<evidence type="ECO:0000259" key="7">
    <source>
        <dbReference type="Pfam" id="PF00931"/>
    </source>
</evidence>
<comment type="caution">
    <text evidence="11">The sequence shown here is derived from an EMBL/GenBank/DDBJ whole genome shotgun (WGS) entry which is preliminary data.</text>
</comment>
<dbReference type="AlphaFoldDB" id="A0AAD4JE50"/>
<dbReference type="InterPro" id="IPR001611">
    <property type="entry name" value="Leu-rich_rpt"/>
</dbReference>
<dbReference type="InterPro" id="IPR032675">
    <property type="entry name" value="LRR_dom_sf"/>
</dbReference>
<dbReference type="Gene3D" id="1.10.10.10">
    <property type="entry name" value="Winged helix-like DNA-binding domain superfamily/Winged helix DNA-binding domain"/>
    <property type="match status" value="1"/>
</dbReference>
<dbReference type="GO" id="GO:0043531">
    <property type="term" value="F:ADP binding"/>
    <property type="evidence" value="ECO:0007669"/>
    <property type="project" value="InterPro"/>
</dbReference>
<dbReference type="SUPFAM" id="SSF52058">
    <property type="entry name" value="L domain-like"/>
    <property type="match status" value="1"/>
</dbReference>
<keyword evidence="3" id="KW-0677">Repeat</keyword>
<reference evidence="11 12" key="1">
    <citation type="journal article" date="2021" name="Nat. Commun.">
        <title>Incipient diploidization of the medicinal plant Perilla within 10,000 years.</title>
        <authorList>
            <person name="Zhang Y."/>
            <person name="Shen Q."/>
            <person name="Leng L."/>
            <person name="Zhang D."/>
            <person name="Chen S."/>
            <person name="Shi Y."/>
            <person name="Ning Z."/>
            <person name="Chen S."/>
        </authorList>
    </citation>
    <scope>NUCLEOTIDE SEQUENCE [LARGE SCALE GENOMIC DNA]</scope>
    <source>
        <strain evidence="12">cv. PC099</strain>
    </source>
</reference>
<dbReference type="Gene3D" id="3.80.10.10">
    <property type="entry name" value="Ribonuclease Inhibitor"/>
    <property type="match status" value="1"/>
</dbReference>
<dbReference type="PROSITE" id="PS51450">
    <property type="entry name" value="LRR"/>
    <property type="match status" value="1"/>
</dbReference>
<evidence type="ECO:0000256" key="1">
    <source>
        <dbReference type="ARBA" id="ARBA00008894"/>
    </source>
</evidence>
<keyword evidence="12" id="KW-1185">Reference proteome</keyword>
<keyword evidence="6" id="KW-0067">ATP-binding</keyword>
<dbReference type="Gene3D" id="3.40.50.300">
    <property type="entry name" value="P-loop containing nucleotide triphosphate hydrolases"/>
    <property type="match status" value="1"/>
</dbReference>
<dbReference type="Pfam" id="PF00931">
    <property type="entry name" value="NB-ARC"/>
    <property type="match status" value="1"/>
</dbReference>
<sequence>MSVLALVERLAPHIERELNLVIKSKEEAESLSSKLKKIQGGLQDAERQGVTDNAVKEWLKQLEDVAYEMDDVLDEWEMLNLQVQLEDANSLLLSLCSCFKQVLGRREITKKMKALSDRIDELLLPTERGKYKFVSGENNRGQEFRQDPSTSIIPKLGVYGRDAVKNNLVRMLTSEDCDHDGDTQIVSIVGIGGVGKTTLAQLVYNDAEVDGFFKPKGWVSVSEPFDASAVARSILEQFGEKSTDAHDLETLVRRVRDFVRDKRFLVVLDNVWAEERQKWEDLKNCLDGAKGSRILVTTRRESVAIMMGTAQSQPLEPLSPNECSEILNGIALKGRRKEECEKLRRIGVEIAKKCNGLPLAAKSIGSMLALRCSEEEWRAILESPLWTYDDKVSEIFRHLNLSYIDLSPDLKRCFLSIVALPKGALIKVGKMIRIWMAYGYLSSSSSFDQVHLKGLQYLNNLEMRSFYQKLEESDLYIKESAYKMHDIIHDFGRHLLGSEHSLIIDGGAGKDKILEVWNSLGKLRTFCATNISQEDLGLDLLISHLKSVRLLSICYTNMESLHEGIGTLIHLRYLDLSDNKCIRELPETVSNLYNLQTLDIQGCIKLSSLPEGIGKLMKLKHLLNTGTDELVEYPRGLERLTGLWTLCEFRGSALGCLGNLNQLQGSLSLVLEDMINVSVEEVGKAKLEKKRHIKALCLIFGEGEERIVDAVQPPPNMETLVVQSRSGKWLSHWMEKYYSLGNVKEVVFHGDLRCSKVPPMGKLPALEKLIISRCAFKCLNSREFLRVVGPRLKKLRFEYCYLWEEWEDIIDMSEGAHQLEELEIKECPQLKALPHSLLLRYATSLNTVQLHQELYDHEIIIRNHMSNVNWLINDGDVDPQVKQWTRALATLFFVQNEDVLT</sequence>